<dbReference type="Gene3D" id="2.30.30.760">
    <property type="match status" value="1"/>
</dbReference>
<evidence type="ECO:0000256" key="6">
    <source>
        <dbReference type="ARBA" id="ARBA00025643"/>
    </source>
</evidence>
<organism evidence="9 10">
    <name type="scientific">Steroidobacter gossypii</name>
    <dbReference type="NCBI Taxonomy" id="2805490"/>
    <lineage>
        <taxon>Bacteria</taxon>
        <taxon>Pseudomonadati</taxon>
        <taxon>Pseudomonadota</taxon>
        <taxon>Gammaproteobacteria</taxon>
        <taxon>Steroidobacterales</taxon>
        <taxon>Steroidobacteraceae</taxon>
        <taxon>Steroidobacter</taxon>
    </lineage>
</organism>
<dbReference type="CDD" id="cd11614">
    <property type="entry name" value="SAF_CpaB_FlgA_like"/>
    <property type="match status" value="1"/>
</dbReference>
<comment type="similarity">
    <text evidence="2 7">Belongs to the FlgA family.</text>
</comment>
<keyword evidence="4 7" id="KW-0732">Signal</keyword>
<keyword evidence="10" id="KW-1185">Reference proteome</keyword>
<reference evidence="9 10" key="1">
    <citation type="journal article" date="2021" name="Int. J. Syst. Evol. Microbiol.">
        <title>Steroidobacter gossypii sp. nov., isolated from soil of cotton cropping field.</title>
        <authorList>
            <person name="Huang R."/>
            <person name="Yang S."/>
            <person name="Zhen C."/>
            <person name="Liu W."/>
        </authorList>
    </citation>
    <scope>NUCLEOTIDE SEQUENCE [LARGE SCALE GENOMIC DNA]</scope>
    <source>
        <strain evidence="9 10">S1-65</strain>
    </source>
</reference>
<evidence type="ECO:0000256" key="3">
    <source>
        <dbReference type="ARBA" id="ARBA00014754"/>
    </source>
</evidence>
<evidence type="ECO:0000256" key="7">
    <source>
        <dbReference type="RuleBase" id="RU362063"/>
    </source>
</evidence>
<dbReference type="InterPro" id="IPR017585">
    <property type="entry name" value="SAF_FlgA"/>
</dbReference>
<gene>
    <name evidence="9" type="primary">flgA</name>
    <name evidence="9" type="ORF">JM946_26515</name>
</gene>
<evidence type="ECO:0000259" key="8">
    <source>
        <dbReference type="SMART" id="SM00858"/>
    </source>
</evidence>
<comment type="subcellular location">
    <subcellularLocation>
        <location evidence="1 7">Periplasm</location>
    </subcellularLocation>
</comment>
<evidence type="ECO:0000256" key="4">
    <source>
        <dbReference type="ARBA" id="ARBA00022729"/>
    </source>
</evidence>
<dbReference type="Proteomes" id="UP000661077">
    <property type="component" value="Unassembled WGS sequence"/>
</dbReference>
<dbReference type="InterPro" id="IPR041231">
    <property type="entry name" value="FlgA_N"/>
</dbReference>
<comment type="caution">
    <text evidence="9">The sequence shown here is derived from an EMBL/GenBank/DDBJ whole genome shotgun (WGS) entry which is preliminary data.</text>
</comment>
<dbReference type="NCBIfam" id="TIGR03170">
    <property type="entry name" value="flgA_cterm"/>
    <property type="match status" value="1"/>
</dbReference>
<evidence type="ECO:0000313" key="9">
    <source>
        <dbReference type="EMBL" id="MBM0108300.1"/>
    </source>
</evidence>
<dbReference type="SMART" id="SM00858">
    <property type="entry name" value="SAF"/>
    <property type="match status" value="1"/>
</dbReference>
<dbReference type="Pfam" id="PF17656">
    <property type="entry name" value="ChapFlgA_N"/>
    <property type="match status" value="1"/>
</dbReference>
<evidence type="ECO:0000313" key="10">
    <source>
        <dbReference type="Proteomes" id="UP000661077"/>
    </source>
</evidence>
<dbReference type="Gene3D" id="3.90.1210.10">
    <property type="entry name" value="Antifreeze-like/N-acetylneuraminic acid synthase C-terminal domain"/>
    <property type="match status" value="1"/>
</dbReference>
<accession>A0ABS1X511</accession>
<keyword evidence="7" id="KW-1005">Bacterial flagellum biogenesis</keyword>
<keyword evidence="9" id="KW-0282">Flagellum</keyword>
<dbReference type="PANTHER" id="PTHR36307">
    <property type="entry name" value="FLAGELLA BASAL BODY P-RING FORMATION PROTEIN FLGA"/>
    <property type="match status" value="1"/>
</dbReference>
<keyword evidence="9" id="KW-0966">Cell projection</keyword>
<dbReference type="InterPro" id="IPR039246">
    <property type="entry name" value="Flagellar_FlgA"/>
</dbReference>
<feature type="chain" id="PRO_5045007680" description="Flagella basal body P-ring formation protein FlgA" evidence="7">
    <location>
        <begin position="32"/>
        <end position="248"/>
    </location>
</feature>
<proteinExistence type="inferred from homology"/>
<keyword evidence="9" id="KW-0969">Cilium</keyword>
<feature type="domain" description="SAF" evidence="8">
    <location>
        <begin position="123"/>
        <end position="185"/>
    </location>
</feature>
<dbReference type="EMBL" id="JAEVLS010000008">
    <property type="protein sequence ID" value="MBM0108300.1"/>
    <property type="molecule type" value="Genomic_DNA"/>
</dbReference>
<feature type="signal peptide" evidence="7">
    <location>
        <begin position="1"/>
        <end position="31"/>
    </location>
</feature>
<keyword evidence="5 7" id="KW-0574">Periplasm</keyword>
<dbReference type="InterPro" id="IPR013974">
    <property type="entry name" value="SAF"/>
</dbReference>
<dbReference type="PANTHER" id="PTHR36307:SF1">
    <property type="entry name" value="FLAGELLA BASAL BODY P-RING FORMATION PROTEIN FLGA"/>
    <property type="match status" value="1"/>
</dbReference>
<dbReference type="Pfam" id="PF13144">
    <property type="entry name" value="ChapFlgA"/>
    <property type="match status" value="1"/>
</dbReference>
<evidence type="ECO:0000256" key="1">
    <source>
        <dbReference type="ARBA" id="ARBA00004418"/>
    </source>
</evidence>
<sequence length="248" mass="26743">MRRRFSAVDNVIQRFLMCALAALLLAGPAHAQASYASASIQSLDAIQAAAEEFVRSSLPENSVKHFVTANKLDPRLRLDECASPLEAFSQGTGMSSGRMTIGVRCPNAAPWTIYVPVTIEVEVSVLVLRRPLARRSRVEITDVEPQVRRVAGRASLFINDIGSLKGHRLTRSLPVGTVLTVDMLKPDILVRRGQQVTLIAANGPVQIRAQGQALTEGAASERVRVQNVSSLKIVEGVVESDGVVRVGS</sequence>
<evidence type="ECO:0000256" key="5">
    <source>
        <dbReference type="ARBA" id="ARBA00022764"/>
    </source>
</evidence>
<protein>
    <recommendedName>
        <fullName evidence="3 7">Flagella basal body P-ring formation protein FlgA</fullName>
    </recommendedName>
</protein>
<comment type="function">
    <text evidence="6 7">Involved in the assembly process of the P-ring formation. It may associate with FlgF on the rod constituting a structure essential for the P-ring assembly or may act as a modulator protein for the P-ring assembly.</text>
</comment>
<evidence type="ECO:0000256" key="2">
    <source>
        <dbReference type="ARBA" id="ARBA00010474"/>
    </source>
</evidence>
<name>A0ABS1X511_9GAMM</name>